<organism evidence="3">
    <name type="scientific">human gut metagenome</name>
    <dbReference type="NCBI Taxonomy" id="408170"/>
    <lineage>
        <taxon>unclassified sequences</taxon>
        <taxon>metagenomes</taxon>
        <taxon>organismal metagenomes</taxon>
    </lineage>
</organism>
<protein>
    <submittedName>
        <fullName evidence="3">Protein containing DUF1016</fullName>
    </submittedName>
</protein>
<reference evidence="3" key="1">
    <citation type="journal article" date="2013" name="Environ. Microbiol.">
        <title>Microbiota from the distal guts of lean and obese adolescents exhibit partial functional redundancy besides clear differences in community structure.</title>
        <authorList>
            <person name="Ferrer M."/>
            <person name="Ruiz A."/>
            <person name="Lanza F."/>
            <person name="Haange S.B."/>
            <person name="Oberbach A."/>
            <person name="Till H."/>
            <person name="Bargiela R."/>
            <person name="Campoy C."/>
            <person name="Segura M.T."/>
            <person name="Richter M."/>
            <person name="von Bergen M."/>
            <person name="Seifert J."/>
            <person name="Suarez A."/>
        </authorList>
    </citation>
    <scope>NUCLEOTIDE SEQUENCE</scope>
</reference>
<dbReference type="PANTHER" id="PTHR30547:SF5">
    <property type="entry name" value="NUCLEASE YHCG-RELATED"/>
    <property type="match status" value="1"/>
</dbReference>
<gene>
    <name evidence="3" type="ORF">OBE_03161</name>
</gene>
<dbReference type="AlphaFoldDB" id="K1UK64"/>
<comment type="caution">
    <text evidence="3">The sequence shown here is derived from an EMBL/GenBank/DDBJ whole genome shotgun (WGS) entry which is preliminary data.</text>
</comment>
<evidence type="ECO:0000313" key="3">
    <source>
        <dbReference type="EMBL" id="EKC71901.1"/>
    </source>
</evidence>
<dbReference type="InterPro" id="IPR041527">
    <property type="entry name" value="YhcG_N"/>
</dbReference>
<sequence>MNYYNEIKNKLIDNEVYSKVKDYSKERHKVITYFEIGRLLTEAGGKYGDNVIDEYSQKLVVEVGKKYNRRTLFRMKQLYNIFSNEKVSTLWTQLTWSHLRLLFSLETDSMNYYIKDTINKNLSVRELEFKIKSNEYERLPIETKNKLILDDEIETTDLVPNPILIRNKNNIDIATEKALHNLILEDIESFMKELGNSFAFMGSEYKIKIGDRNHYIDLLLFNVKFNCYVVTELKVTEFKVEYISQVQKYMNYIDKHIKEISNNNTIGILICKRENRFVIEYCSDERIAVREYELV</sequence>
<dbReference type="PANTHER" id="PTHR30547">
    <property type="entry name" value="UNCHARACTERIZED PROTEIN YHCG-RELATED"/>
    <property type="match status" value="1"/>
</dbReference>
<evidence type="ECO:0000259" key="2">
    <source>
        <dbReference type="Pfam" id="PF17761"/>
    </source>
</evidence>
<feature type="domain" description="YhcG PDDEXK nuclease" evidence="1">
    <location>
        <begin position="174"/>
        <end position="293"/>
    </location>
</feature>
<dbReference type="Gene3D" id="3.40.1350.10">
    <property type="match status" value="1"/>
</dbReference>
<name>K1UK64_9ZZZZ</name>
<evidence type="ECO:0000259" key="1">
    <source>
        <dbReference type="Pfam" id="PF06250"/>
    </source>
</evidence>
<feature type="domain" description="YhcG N-terminal" evidence="2">
    <location>
        <begin position="28"/>
        <end position="138"/>
    </location>
</feature>
<dbReference type="GO" id="GO:0003676">
    <property type="term" value="F:nucleic acid binding"/>
    <property type="evidence" value="ECO:0007669"/>
    <property type="project" value="InterPro"/>
</dbReference>
<dbReference type="InterPro" id="IPR053148">
    <property type="entry name" value="PD-DEXK-like_domain"/>
</dbReference>
<dbReference type="Pfam" id="PF06250">
    <property type="entry name" value="YhcG_C"/>
    <property type="match status" value="1"/>
</dbReference>
<dbReference type="InterPro" id="IPR009362">
    <property type="entry name" value="YhcG_C"/>
</dbReference>
<accession>K1UK64</accession>
<dbReference type="EMBL" id="AJWZ01002097">
    <property type="protein sequence ID" value="EKC71901.1"/>
    <property type="molecule type" value="Genomic_DNA"/>
</dbReference>
<dbReference type="InterPro" id="IPR011856">
    <property type="entry name" value="tRNA_endonuc-like_dom_sf"/>
</dbReference>
<dbReference type="Pfam" id="PF17761">
    <property type="entry name" value="DUF1016_N"/>
    <property type="match status" value="1"/>
</dbReference>
<proteinExistence type="predicted"/>